<evidence type="ECO:0000313" key="4">
    <source>
        <dbReference type="Proteomes" id="UP001431783"/>
    </source>
</evidence>
<reference evidence="3 4" key="1">
    <citation type="submission" date="2023-03" db="EMBL/GenBank/DDBJ databases">
        <title>Genome insight into feeding habits of ladybird beetles.</title>
        <authorList>
            <person name="Li H.-S."/>
            <person name="Huang Y.-H."/>
            <person name="Pang H."/>
        </authorList>
    </citation>
    <scope>NUCLEOTIDE SEQUENCE [LARGE SCALE GENOMIC DNA]</scope>
    <source>
        <strain evidence="3">SYSU_2023b</strain>
        <tissue evidence="3">Whole body</tissue>
    </source>
</reference>
<evidence type="ECO:0000256" key="2">
    <source>
        <dbReference type="ARBA" id="ARBA00023002"/>
    </source>
</evidence>
<evidence type="ECO:0000256" key="1">
    <source>
        <dbReference type="ARBA" id="ARBA00006484"/>
    </source>
</evidence>
<dbReference type="AlphaFoldDB" id="A0AAW1UWL3"/>
<evidence type="ECO:0000313" key="3">
    <source>
        <dbReference type="EMBL" id="KAK9885294.1"/>
    </source>
</evidence>
<name>A0AAW1UWL3_9CUCU</name>
<dbReference type="EMBL" id="JARQZJ010000095">
    <property type="protein sequence ID" value="KAK9885294.1"/>
    <property type="molecule type" value="Genomic_DNA"/>
</dbReference>
<dbReference type="SUPFAM" id="SSF51735">
    <property type="entry name" value="NAD(P)-binding Rossmann-fold domains"/>
    <property type="match status" value="1"/>
</dbReference>
<gene>
    <name evidence="3" type="ORF">WA026_010788</name>
</gene>
<comment type="caution">
    <text evidence="3">The sequence shown here is derived from an EMBL/GenBank/DDBJ whole genome shotgun (WGS) entry which is preliminary data.</text>
</comment>
<dbReference type="InterPro" id="IPR036291">
    <property type="entry name" value="NAD(P)-bd_dom_sf"/>
</dbReference>
<dbReference type="GO" id="GO:0016616">
    <property type="term" value="F:oxidoreductase activity, acting on the CH-OH group of donors, NAD or NADP as acceptor"/>
    <property type="evidence" value="ECO:0007669"/>
    <property type="project" value="TreeGrafter"/>
</dbReference>
<dbReference type="InterPro" id="IPR020904">
    <property type="entry name" value="Sc_DH/Rdtase_CS"/>
</dbReference>
<comment type="similarity">
    <text evidence="1">Belongs to the short-chain dehydrogenases/reductases (SDR) family.</text>
</comment>
<accession>A0AAW1UWL3</accession>
<dbReference type="PANTHER" id="PTHR44229">
    <property type="entry name" value="15-HYDROXYPROSTAGLANDIN DEHYDROGENASE [NAD(+)]"/>
    <property type="match status" value="1"/>
</dbReference>
<dbReference type="PANTHER" id="PTHR44229:SF8">
    <property type="entry name" value="ALCOHOL DEHYDROGENASE-RELATED"/>
    <property type="match status" value="1"/>
</dbReference>
<proteinExistence type="inferred from homology"/>
<dbReference type="PRINTS" id="PR01167">
    <property type="entry name" value="INSADHFAMILY"/>
</dbReference>
<keyword evidence="2" id="KW-0560">Oxidoreductase</keyword>
<dbReference type="Pfam" id="PF00106">
    <property type="entry name" value="adh_short"/>
    <property type="match status" value="1"/>
</dbReference>
<feature type="non-terminal residue" evidence="3">
    <location>
        <position position="1"/>
    </location>
</feature>
<evidence type="ECO:0008006" key="5">
    <source>
        <dbReference type="Google" id="ProtNLM"/>
    </source>
</evidence>
<dbReference type="Gene3D" id="3.40.50.720">
    <property type="entry name" value="NAD(P)-binding Rossmann-like Domain"/>
    <property type="match status" value="1"/>
</dbReference>
<dbReference type="Proteomes" id="UP001431783">
    <property type="component" value="Unassembled WGS sequence"/>
</dbReference>
<dbReference type="PROSITE" id="PS00061">
    <property type="entry name" value="ADH_SHORT"/>
    <property type="match status" value="1"/>
</dbReference>
<organism evidence="3 4">
    <name type="scientific">Henosepilachna vigintioctopunctata</name>
    <dbReference type="NCBI Taxonomy" id="420089"/>
    <lineage>
        <taxon>Eukaryota</taxon>
        <taxon>Metazoa</taxon>
        <taxon>Ecdysozoa</taxon>
        <taxon>Arthropoda</taxon>
        <taxon>Hexapoda</taxon>
        <taxon>Insecta</taxon>
        <taxon>Pterygota</taxon>
        <taxon>Neoptera</taxon>
        <taxon>Endopterygota</taxon>
        <taxon>Coleoptera</taxon>
        <taxon>Polyphaga</taxon>
        <taxon>Cucujiformia</taxon>
        <taxon>Coccinelloidea</taxon>
        <taxon>Coccinellidae</taxon>
        <taxon>Epilachninae</taxon>
        <taxon>Epilachnini</taxon>
        <taxon>Henosepilachna</taxon>
    </lineage>
</organism>
<dbReference type="GO" id="GO:0005737">
    <property type="term" value="C:cytoplasm"/>
    <property type="evidence" value="ECO:0007669"/>
    <property type="project" value="TreeGrafter"/>
</dbReference>
<protein>
    <recommendedName>
        <fullName evidence="5">Alcohol dehydrogenase</fullName>
    </recommendedName>
</protein>
<keyword evidence="4" id="KW-1185">Reference proteome</keyword>
<sequence length="155" mass="16522">IGTTHGLDLALNKYIPEHKSGSEGVIINISSLTGVQVFPFTPVYGATKSAVASLTIALGNKILYDQTKVKVIAVAPGLTTTPILNGLTTQGLNDYINKVMASQLNLLPLQTVDVVGENLMKVIKEKPSGSVWILNGPGEPNEFHPSIPTYEVNLK</sequence>
<dbReference type="InterPro" id="IPR002347">
    <property type="entry name" value="SDR_fam"/>
</dbReference>